<protein>
    <submittedName>
        <fullName evidence="2">Uncharacterized protein</fullName>
    </submittedName>
</protein>
<comment type="caution">
    <text evidence="2">The sequence shown here is derived from an EMBL/GenBank/DDBJ whole genome shotgun (WGS) entry which is preliminary data.</text>
</comment>
<keyword evidence="3" id="KW-1185">Reference proteome</keyword>
<gene>
    <name evidence="2" type="ORF">LR394_12845</name>
</gene>
<feature type="transmembrane region" description="Helical" evidence="1">
    <location>
        <begin position="12"/>
        <end position="29"/>
    </location>
</feature>
<feature type="transmembrane region" description="Helical" evidence="1">
    <location>
        <begin position="72"/>
        <end position="93"/>
    </location>
</feature>
<dbReference type="Proteomes" id="UP001138997">
    <property type="component" value="Unassembled WGS sequence"/>
</dbReference>
<feature type="transmembrane region" description="Helical" evidence="1">
    <location>
        <begin position="35"/>
        <end position="60"/>
    </location>
</feature>
<dbReference type="RefSeq" id="WP_231441335.1">
    <property type="nucleotide sequence ID" value="NZ_JAJOMB010000005.1"/>
</dbReference>
<organism evidence="2 3">
    <name type="scientific">Kineosporia babensis</name>
    <dbReference type="NCBI Taxonomy" id="499548"/>
    <lineage>
        <taxon>Bacteria</taxon>
        <taxon>Bacillati</taxon>
        <taxon>Actinomycetota</taxon>
        <taxon>Actinomycetes</taxon>
        <taxon>Kineosporiales</taxon>
        <taxon>Kineosporiaceae</taxon>
        <taxon>Kineosporia</taxon>
    </lineage>
</organism>
<accession>A0A9X1NDI2</accession>
<evidence type="ECO:0000256" key="1">
    <source>
        <dbReference type="SAM" id="Phobius"/>
    </source>
</evidence>
<sequence>MHAVGYLADKSGMLWTILLTAVVMALMSMTKGWWLFYLIPALPFVVAVEFATQDAAMIALRKRGGPNEMSKAMAVLIETLAAVQLLAAAVTYFCLPSLADTTASTAFLFVEADMHTLIVKLSWIVTLVSASVAVGTTIALGMLLAALRKRSRPADRPFQGFS</sequence>
<keyword evidence="1" id="KW-0812">Transmembrane</keyword>
<keyword evidence="1" id="KW-0472">Membrane</keyword>
<keyword evidence="1" id="KW-1133">Transmembrane helix</keyword>
<reference evidence="2" key="1">
    <citation type="submission" date="2021-11" db="EMBL/GenBank/DDBJ databases">
        <title>Streptomyces corallinus and Kineosporia corallina sp. nov., two new coral-derived marine actinobacteria.</title>
        <authorList>
            <person name="Buangrab K."/>
            <person name="Sutthacheep M."/>
            <person name="Yeemin T."/>
            <person name="Harunari E."/>
            <person name="Igarashi Y."/>
            <person name="Sripreechasak P."/>
            <person name="Kanchanasin P."/>
            <person name="Tanasupawat S."/>
            <person name="Phongsopitanun W."/>
        </authorList>
    </citation>
    <scope>NUCLEOTIDE SEQUENCE</scope>
    <source>
        <strain evidence="2">JCM 31032</strain>
    </source>
</reference>
<evidence type="ECO:0000313" key="2">
    <source>
        <dbReference type="EMBL" id="MCD5311790.1"/>
    </source>
</evidence>
<proteinExistence type="predicted"/>
<name>A0A9X1NDI2_9ACTN</name>
<evidence type="ECO:0000313" key="3">
    <source>
        <dbReference type="Proteomes" id="UP001138997"/>
    </source>
</evidence>
<feature type="transmembrane region" description="Helical" evidence="1">
    <location>
        <begin position="123"/>
        <end position="147"/>
    </location>
</feature>
<dbReference type="AlphaFoldDB" id="A0A9X1NDI2"/>
<dbReference type="EMBL" id="JAJOMB010000005">
    <property type="protein sequence ID" value="MCD5311790.1"/>
    <property type="molecule type" value="Genomic_DNA"/>
</dbReference>